<protein>
    <submittedName>
        <fullName evidence="3">Uncharacterized protein</fullName>
    </submittedName>
</protein>
<dbReference type="EMBL" id="JACEIK010000326">
    <property type="protein sequence ID" value="MCD7455022.1"/>
    <property type="molecule type" value="Genomic_DNA"/>
</dbReference>
<organism evidence="3 4">
    <name type="scientific">Datura stramonium</name>
    <name type="common">Jimsonweed</name>
    <name type="synonym">Common thornapple</name>
    <dbReference type="NCBI Taxonomy" id="4076"/>
    <lineage>
        <taxon>Eukaryota</taxon>
        <taxon>Viridiplantae</taxon>
        <taxon>Streptophyta</taxon>
        <taxon>Embryophyta</taxon>
        <taxon>Tracheophyta</taxon>
        <taxon>Spermatophyta</taxon>
        <taxon>Magnoliopsida</taxon>
        <taxon>eudicotyledons</taxon>
        <taxon>Gunneridae</taxon>
        <taxon>Pentapetalae</taxon>
        <taxon>asterids</taxon>
        <taxon>lamiids</taxon>
        <taxon>Solanales</taxon>
        <taxon>Solanaceae</taxon>
        <taxon>Solanoideae</taxon>
        <taxon>Datureae</taxon>
        <taxon>Datura</taxon>
    </lineage>
</organism>
<feature type="chain" id="PRO_5045685412" evidence="2">
    <location>
        <begin position="17"/>
        <end position="152"/>
    </location>
</feature>
<keyword evidence="2" id="KW-0732">Signal</keyword>
<dbReference type="Proteomes" id="UP000823775">
    <property type="component" value="Unassembled WGS sequence"/>
</dbReference>
<comment type="caution">
    <text evidence="3">The sequence shown here is derived from an EMBL/GenBank/DDBJ whole genome shotgun (WGS) entry which is preliminary data.</text>
</comment>
<reference evidence="3 4" key="1">
    <citation type="journal article" date="2021" name="BMC Genomics">
        <title>Datura genome reveals duplications of psychoactive alkaloid biosynthetic genes and high mutation rate following tissue culture.</title>
        <authorList>
            <person name="Rajewski A."/>
            <person name="Carter-House D."/>
            <person name="Stajich J."/>
            <person name="Litt A."/>
        </authorList>
    </citation>
    <scope>NUCLEOTIDE SEQUENCE [LARGE SCALE GENOMIC DNA]</scope>
    <source>
        <strain evidence="3">AR-01</strain>
    </source>
</reference>
<feature type="compositionally biased region" description="Gly residues" evidence="1">
    <location>
        <begin position="85"/>
        <end position="97"/>
    </location>
</feature>
<gene>
    <name evidence="3" type="ORF">HAX54_026805</name>
</gene>
<feature type="region of interest" description="Disordered" evidence="1">
    <location>
        <begin position="80"/>
        <end position="101"/>
    </location>
</feature>
<keyword evidence="4" id="KW-1185">Reference proteome</keyword>
<evidence type="ECO:0000256" key="2">
    <source>
        <dbReference type="SAM" id="SignalP"/>
    </source>
</evidence>
<sequence>MLWGCWYFWAAVVGESGDTGGVRRLPEVMVVSWPGKEEVEAAGDVVCLSHRSEMEENGEEATGEEEGLAALRRRSREEMRSAWGRGKGGRPAGGNCNGGRFPASSGRKRWCFGGIRREMRKEEDDGGYGVFRSKSSTGGGERRLPARWFYRI</sequence>
<proteinExistence type="predicted"/>
<feature type="signal peptide" evidence="2">
    <location>
        <begin position="1"/>
        <end position="16"/>
    </location>
</feature>
<evidence type="ECO:0000256" key="1">
    <source>
        <dbReference type="SAM" id="MobiDB-lite"/>
    </source>
</evidence>
<name>A0ABS8S861_DATST</name>
<accession>A0ABS8S861</accession>
<evidence type="ECO:0000313" key="4">
    <source>
        <dbReference type="Proteomes" id="UP000823775"/>
    </source>
</evidence>
<evidence type="ECO:0000313" key="3">
    <source>
        <dbReference type="EMBL" id="MCD7455022.1"/>
    </source>
</evidence>